<reference evidence="10 11" key="1">
    <citation type="journal article" date="2017" name="Front. Microbiol.">
        <title>Labilibaculum manganireducens gen. nov., sp. nov. and Labilibaculum filiforme sp. nov., Novel Bacteroidetes Isolated from Subsurface Sediments of the Baltic Sea.</title>
        <authorList>
            <person name="Vandieken V."/>
            <person name="Marshall I.P."/>
            <person name="Niemann H."/>
            <person name="Engelen B."/>
            <person name="Cypionka H."/>
        </authorList>
    </citation>
    <scope>NUCLEOTIDE SEQUENCE [LARGE SCALE GENOMIC DNA]</scope>
    <source>
        <strain evidence="10 11">59.10-2M</strain>
    </source>
</reference>
<keyword evidence="5 8" id="KW-0812">Transmembrane</keyword>
<dbReference type="GO" id="GO:0010041">
    <property type="term" value="P:response to iron(III) ion"/>
    <property type="evidence" value="ECO:0007669"/>
    <property type="project" value="TreeGrafter"/>
</dbReference>
<dbReference type="PANTHER" id="PTHR33908:SF3">
    <property type="entry name" value="UNDECAPRENYL PHOSPHATE-ALPHA-4-AMINO-4-DEOXY-L-ARABINOSE ARABINOSYL TRANSFERASE"/>
    <property type="match status" value="1"/>
</dbReference>
<dbReference type="Pfam" id="PF13231">
    <property type="entry name" value="PMT_2"/>
    <property type="match status" value="1"/>
</dbReference>
<feature type="transmembrane region" description="Helical" evidence="8">
    <location>
        <begin position="85"/>
        <end position="102"/>
    </location>
</feature>
<evidence type="ECO:0000256" key="7">
    <source>
        <dbReference type="ARBA" id="ARBA00023136"/>
    </source>
</evidence>
<feature type="transmembrane region" description="Helical" evidence="8">
    <location>
        <begin position="111"/>
        <end position="130"/>
    </location>
</feature>
<feature type="transmembrane region" description="Helical" evidence="8">
    <location>
        <begin position="164"/>
        <end position="192"/>
    </location>
</feature>
<evidence type="ECO:0000259" key="9">
    <source>
        <dbReference type="Pfam" id="PF13231"/>
    </source>
</evidence>
<dbReference type="GO" id="GO:0016763">
    <property type="term" value="F:pentosyltransferase activity"/>
    <property type="evidence" value="ECO:0007669"/>
    <property type="project" value="TreeGrafter"/>
</dbReference>
<evidence type="ECO:0000313" key="11">
    <source>
        <dbReference type="Proteomes" id="UP000233618"/>
    </source>
</evidence>
<dbReference type="PANTHER" id="PTHR33908">
    <property type="entry name" value="MANNOSYLTRANSFERASE YKCB-RELATED"/>
    <property type="match status" value="1"/>
</dbReference>
<evidence type="ECO:0000256" key="2">
    <source>
        <dbReference type="ARBA" id="ARBA00022475"/>
    </source>
</evidence>
<keyword evidence="3" id="KW-0328">Glycosyltransferase</keyword>
<keyword evidence="6 8" id="KW-1133">Transmembrane helix</keyword>
<keyword evidence="7 8" id="KW-0472">Membrane</keyword>
<proteinExistence type="predicted"/>
<dbReference type="InterPro" id="IPR050297">
    <property type="entry name" value="LipidA_mod_glycosyltrf_83"/>
</dbReference>
<feature type="transmembrane region" description="Helical" evidence="8">
    <location>
        <begin position="397"/>
        <end position="418"/>
    </location>
</feature>
<dbReference type="InterPro" id="IPR038731">
    <property type="entry name" value="RgtA/B/C-like"/>
</dbReference>
<feature type="transmembrane region" description="Helical" evidence="8">
    <location>
        <begin position="342"/>
        <end position="360"/>
    </location>
</feature>
<dbReference type="GO" id="GO:0009103">
    <property type="term" value="P:lipopolysaccharide biosynthetic process"/>
    <property type="evidence" value="ECO:0007669"/>
    <property type="project" value="UniProtKB-ARBA"/>
</dbReference>
<feature type="transmembrane region" description="Helical" evidence="8">
    <location>
        <begin position="314"/>
        <end position="330"/>
    </location>
</feature>
<evidence type="ECO:0000256" key="1">
    <source>
        <dbReference type="ARBA" id="ARBA00004651"/>
    </source>
</evidence>
<dbReference type="GO" id="GO:0005886">
    <property type="term" value="C:plasma membrane"/>
    <property type="evidence" value="ECO:0007669"/>
    <property type="project" value="UniProtKB-SubCell"/>
</dbReference>
<evidence type="ECO:0000256" key="3">
    <source>
        <dbReference type="ARBA" id="ARBA00022676"/>
    </source>
</evidence>
<keyword evidence="11" id="KW-1185">Reference proteome</keyword>
<dbReference type="AlphaFoldDB" id="A0A2N3IE50"/>
<evidence type="ECO:0000313" key="10">
    <source>
        <dbReference type="EMBL" id="PKQ68548.1"/>
    </source>
</evidence>
<gene>
    <name evidence="10" type="ORF">BZG01_04555</name>
</gene>
<dbReference type="Proteomes" id="UP000233618">
    <property type="component" value="Unassembled WGS sequence"/>
</dbReference>
<feature type="transmembrane region" description="Helical" evidence="8">
    <location>
        <begin position="257"/>
        <end position="277"/>
    </location>
</feature>
<dbReference type="EMBL" id="MVDE01000004">
    <property type="protein sequence ID" value="PKQ68548.1"/>
    <property type="molecule type" value="Genomic_DNA"/>
</dbReference>
<feature type="transmembrane region" description="Helical" evidence="8">
    <location>
        <begin position="289"/>
        <end position="308"/>
    </location>
</feature>
<comment type="caution">
    <text evidence="10">The sequence shown here is derived from an EMBL/GenBank/DDBJ whole genome shotgun (WGS) entry which is preliminary data.</text>
</comment>
<comment type="subcellular location">
    <subcellularLocation>
        <location evidence="1">Cell membrane</location>
        <topology evidence="1">Multi-pass membrane protein</topology>
    </subcellularLocation>
</comment>
<name>A0A2N3IE50_9BACT</name>
<keyword evidence="2" id="KW-1003">Cell membrane</keyword>
<feature type="domain" description="Glycosyltransferase RgtA/B/C/D-like" evidence="9">
    <location>
        <begin position="60"/>
        <end position="220"/>
    </location>
</feature>
<evidence type="ECO:0000256" key="5">
    <source>
        <dbReference type="ARBA" id="ARBA00022692"/>
    </source>
</evidence>
<feature type="transmembrane region" description="Helical" evidence="8">
    <location>
        <begin position="6"/>
        <end position="30"/>
    </location>
</feature>
<evidence type="ECO:0000256" key="4">
    <source>
        <dbReference type="ARBA" id="ARBA00022679"/>
    </source>
</evidence>
<evidence type="ECO:0000256" key="8">
    <source>
        <dbReference type="SAM" id="Phobius"/>
    </source>
</evidence>
<accession>A0A2N3IE50</accession>
<feature type="transmembrane region" description="Helical" evidence="8">
    <location>
        <begin position="372"/>
        <end position="390"/>
    </location>
</feature>
<keyword evidence="4" id="KW-0808">Transferase</keyword>
<evidence type="ECO:0000256" key="6">
    <source>
        <dbReference type="ARBA" id="ARBA00022989"/>
    </source>
</evidence>
<protein>
    <recommendedName>
        <fullName evidence="9">Glycosyltransferase RgtA/B/C/D-like domain-containing protein</fullName>
    </recommendedName>
</protein>
<organism evidence="10 11">
    <name type="scientific">Labilibaculum manganireducens</name>
    <dbReference type="NCBI Taxonomy" id="1940525"/>
    <lineage>
        <taxon>Bacteria</taxon>
        <taxon>Pseudomonadati</taxon>
        <taxon>Bacteroidota</taxon>
        <taxon>Bacteroidia</taxon>
        <taxon>Marinilabiliales</taxon>
        <taxon>Marinifilaceae</taxon>
        <taxon>Labilibaculum</taxon>
    </lineage>
</organism>
<sequence>MQIRNWIPAIIFFISLFSLSVGINGDIFIVDEARNAECAREMLERGDLIVPTYNYELRTDKPPLHYYFMMISYSLFGVSEWSARLFSVLFGCFTILISYLFAKRWLGIKTAVWTVVVLLSSIHFSVQFHMSVPDPYLIFFITSSLFLFFDCLKNKSKAKAYLMYLCLGLGALTKGPIAIALPGLIMLLYLIFSKQFSLNTILLLRPFEGLLIVLFTALPWYLAVHQQTDGAWTKGFFLEHNLERFANTKEGHGGTLFMAPVFVLAGMLPFSVFFIRAIKKVFVSREKPLLIFALTATLCIVGFFAASSTRLPNYTAPAYPFFAIVLAHYLSDLNTKKHRIEIIFLIIFSALLIPAVYFGLHSEPELQSLQKLAVLFLPSFLASIAALYYYRKNKIQTSLAVLASGFYICSLMISQLMFSDVAAENPVKKTLALTNCDTHIVYFKKFNASFPFYLKRKIETLETNMELEDFFTQYPQGIVISQKRKLNEINFSAYAQICFEQKDLFEGRTTTVLKSLGKISKTTND</sequence>